<dbReference type="Gene3D" id="3.80.10.10">
    <property type="entry name" value="Ribonuclease Inhibitor"/>
    <property type="match status" value="4"/>
</dbReference>
<organism evidence="1 2">
    <name type="scientific">Strigomonas culicis</name>
    <dbReference type="NCBI Taxonomy" id="28005"/>
    <lineage>
        <taxon>Eukaryota</taxon>
        <taxon>Discoba</taxon>
        <taxon>Euglenozoa</taxon>
        <taxon>Kinetoplastea</taxon>
        <taxon>Metakinetoplastina</taxon>
        <taxon>Trypanosomatida</taxon>
        <taxon>Trypanosomatidae</taxon>
        <taxon>Strigomonadinae</taxon>
        <taxon>Strigomonas</taxon>
    </lineage>
</organism>
<dbReference type="SUPFAM" id="SSF52047">
    <property type="entry name" value="RNI-like"/>
    <property type="match status" value="1"/>
</dbReference>
<dbReference type="InterPro" id="IPR032675">
    <property type="entry name" value="LRR_dom_sf"/>
</dbReference>
<dbReference type="Pfam" id="PF13516">
    <property type="entry name" value="LRR_6"/>
    <property type="match status" value="7"/>
</dbReference>
<dbReference type="EMBL" id="ATMH01007238">
    <property type="protein sequence ID" value="EPY24322.1"/>
    <property type="molecule type" value="Genomic_DNA"/>
</dbReference>
<evidence type="ECO:0000313" key="2">
    <source>
        <dbReference type="Proteomes" id="UP000015354"/>
    </source>
</evidence>
<accession>S9U0N3</accession>
<gene>
    <name evidence="1" type="ORF">STCU_07238</name>
</gene>
<proteinExistence type="predicted"/>
<dbReference type="PANTHER" id="PTHR24114:SF2">
    <property type="entry name" value="F-BOX DOMAIN-CONTAINING PROTEIN-RELATED"/>
    <property type="match status" value="1"/>
</dbReference>
<comment type="caution">
    <text evidence="1">The sequence shown here is derived from an EMBL/GenBank/DDBJ whole genome shotgun (WGS) entry which is preliminary data.</text>
</comment>
<evidence type="ECO:0000313" key="1">
    <source>
        <dbReference type="EMBL" id="EPY24322.1"/>
    </source>
</evidence>
<sequence length="424" mass="45292">MDKATAVAVDSSSQHVRSLHIGWKPISSDLCASICNLLQDRSADAPIRVLYLVDNQLGPTLAAQILNAAESTSCSEIVLRFNDIGREGCDGMANVINMNSKLLCVDVQGNKLSAPDVRKLLKSIATSTTVTRLNISSNEIGPDGAALVQKALARNTYITHLNLSMNELGPSGAASLAELLAVPTCAVQTLLLYGNYLGDDGVRMLCEAIQGNKEVKRFTLGNNNVTDNCAAAIAAMLEANRTLEELDLRLNAFTVGGMKRLCKNGLEQNSTLSYLSLSGNPLGPVGADELAKSLAAHRTSGVTRLDISSCSIGPTGGMRIALLLKTSNVLQEINLADNLLDDEAAVAIANNITVAESITDIDLSSNAINDEGATFLLDAANENTRITAVTLQGNRLNRVLQKKIDTLLEERMVLMRFQKRPNFV</sequence>
<dbReference type="OrthoDB" id="120976at2759"/>
<dbReference type="SMART" id="SM00368">
    <property type="entry name" value="LRR_RI"/>
    <property type="match status" value="11"/>
</dbReference>
<dbReference type="InterPro" id="IPR001611">
    <property type="entry name" value="Leu-rich_rpt"/>
</dbReference>
<reference evidence="1 2" key="1">
    <citation type="journal article" date="2013" name="PLoS ONE">
        <title>Predicting the Proteins of Angomonas deanei, Strigomonas culicis and Their Respective Endosymbionts Reveals New Aspects of the Trypanosomatidae Family.</title>
        <authorList>
            <person name="Motta M.C."/>
            <person name="Martins A.C."/>
            <person name="de Souza S.S."/>
            <person name="Catta-Preta C.M."/>
            <person name="Silva R."/>
            <person name="Klein C.C."/>
            <person name="de Almeida L.G."/>
            <person name="de Lima Cunha O."/>
            <person name="Ciapina L.P."/>
            <person name="Brocchi M."/>
            <person name="Colabardini A.C."/>
            <person name="de Araujo Lima B."/>
            <person name="Machado C.R."/>
            <person name="de Almeida Soares C.M."/>
            <person name="Probst C.M."/>
            <person name="de Menezes C.B."/>
            <person name="Thompson C.E."/>
            <person name="Bartholomeu D.C."/>
            <person name="Gradia D.F."/>
            <person name="Pavoni D.P."/>
            <person name="Grisard E.C."/>
            <person name="Fantinatti-Garboggini F."/>
            <person name="Marchini F.K."/>
            <person name="Rodrigues-Luiz G.F."/>
            <person name="Wagner G."/>
            <person name="Goldman G.H."/>
            <person name="Fietto J.L."/>
            <person name="Elias M.C."/>
            <person name="Goldman M.H."/>
            <person name="Sagot M.F."/>
            <person name="Pereira M."/>
            <person name="Stoco P.H."/>
            <person name="de Mendonca-Neto R.P."/>
            <person name="Teixeira S.M."/>
            <person name="Maciel T.E."/>
            <person name="de Oliveira Mendes T.A."/>
            <person name="Urmenyi T.P."/>
            <person name="de Souza W."/>
            <person name="Schenkman S."/>
            <person name="de Vasconcelos A.T."/>
        </authorList>
    </citation>
    <scope>NUCLEOTIDE SEQUENCE [LARGE SCALE GENOMIC DNA]</scope>
</reference>
<dbReference type="PANTHER" id="PTHR24114">
    <property type="entry name" value="LEUCINE RICH REPEAT FAMILY PROTEIN"/>
    <property type="match status" value="1"/>
</dbReference>
<dbReference type="AlphaFoldDB" id="S9U0N3"/>
<name>S9U0N3_9TRYP</name>
<keyword evidence="2" id="KW-1185">Reference proteome</keyword>
<dbReference type="Proteomes" id="UP000015354">
    <property type="component" value="Unassembled WGS sequence"/>
</dbReference>
<protein>
    <submittedName>
        <fullName evidence="1">Uncharacterized protein</fullName>
    </submittedName>
</protein>
<dbReference type="InterPro" id="IPR052394">
    <property type="entry name" value="LRR-containing"/>
</dbReference>